<dbReference type="EMBL" id="BJXU01000176">
    <property type="protein sequence ID" value="GEN25951.1"/>
    <property type="molecule type" value="Genomic_DNA"/>
</dbReference>
<keyword evidence="2" id="KW-1185">Reference proteome</keyword>
<gene>
    <name evidence="1" type="ORF">HCU01_39000</name>
</gene>
<accession>A0ABQ0WJS2</accession>
<sequence>MLDIRFLKVVAVQSAGLPSCSPSPNHPATRRRLTQKCRLTGGTVIPLRLTHESTALIEKGATTAGWTS</sequence>
<evidence type="ECO:0008006" key="3">
    <source>
        <dbReference type="Google" id="ProtNLM"/>
    </source>
</evidence>
<organism evidence="1 2">
    <name type="scientific">Halomonas cupida</name>
    <dbReference type="NCBI Taxonomy" id="44933"/>
    <lineage>
        <taxon>Bacteria</taxon>
        <taxon>Pseudomonadati</taxon>
        <taxon>Pseudomonadota</taxon>
        <taxon>Gammaproteobacteria</taxon>
        <taxon>Oceanospirillales</taxon>
        <taxon>Halomonadaceae</taxon>
        <taxon>Halomonas</taxon>
    </lineage>
</organism>
<proteinExistence type="predicted"/>
<evidence type="ECO:0000313" key="1">
    <source>
        <dbReference type="EMBL" id="GEN25951.1"/>
    </source>
</evidence>
<name>A0ABQ0WJS2_9GAMM</name>
<reference evidence="1 2" key="1">
    <citation type="submission" date="2019-07" db="EMBL/GenBank/DDBJ databases">
        <title>Whole genome shotgun sequence of Halomonas cupida NBRC 102219.</title>
        <authorList>
            <person name="Hosoyama A."/>
            <person name="Uohara A."/>
            <person name="Ohji S."/>
            <person name="Ichikawa N."/>
        </authorList>
    </citation>
    <scope>NUCLEOTIDE SEQUENCE [LARGE SCALE GENOMIC DNA]</scope>
    <source>
        <strain evidence="1 2">NBRC 102219</strain>
    </source>
</reference>
<dbReference type="Proteomes" id="UP000321726">
    <property type="component" value="Unassembled WGS sequence"/>
</dbReference>
<evidence type="ECO:0000313" key="2">
    <source>
        <dbReference type="Proteomes" id="UP000321726"/>
    </source>
</evidence>
<protein>
    <recommendedName>
        <fullName evidence="3">Secreted protein</fullName>
    </recommendedName>
</protein>
<comment type="caution">
    <text evidence="1">The sequence shown here is derived from an EMBL/GenBank/DDBJ whole genome shotgun (WGS) entry which is preliminary data.</text>
</comment>